<evidence type="ECO:0000313" key="1">
    <source>
        <dbReference type="EMBL" id="KAJ3640690.1"/>
    </source>
</evidence>
<keyword evidence="2" id="KW-1185">Reference proteome</keyword>
<sequence length="112" mass="12650">MFLSPQLRTSINFLSYPCRSPQKLHKYVNKLCLTKIIEFIFHGVTSPPLIPPVIAKSLQDVEPHNLSPSGVKSFHRKNNALQLNPKTQKACKQALCMQNRRALSGLNLDNLI</sequence>
<organism evidence="1 2">
    <name type="scientific">Zophobas morio</name>
    <dbReference type="NCBI Taxonomy" id="2755281"/>
    <lineage>
        <taxon>Eukaryota</taxon>
        <taxon>Metazoa</taxon>
        <taxon>Ecdysozoa</taxon>
        <taxon>Arthropoda</taxon>
        <taxon>Hexapoda</taxon>
        <taxon>Insecta</taxon>
        <taxon>Pterygota</taxon>
        <taxon>Neoptera</taxon>
        <taxon>Endopterygota</taxon>
        <taxon>Coleoptera</taxon>
        <taxon>Polyphaga</taxon>
        <taxon>Cucujiformia</taxon>
        <taxon>Tenebrionidae</taxon>
        <taxon>Zophobas</taxon>
    </lineage>
</organism>
<dbReference type="AlphaFoldDB" id="A0AA38HNC1"/>
<dbReference type="Proteomes" id="UP001168821">
    <property type="component" value="Unassembled WGS sequence"/>
</dbReference>
<comment type="caution">
    <text evidence="1">The sequence shown here is derived from an EMBL/GenBank/DDBJ whole genome shotgun (WGS) entry which is preliminary data.</text>
</comment>
<reference evidence="1" key="1">
    <citation type="journal article" date="2023" name="G3 (Bethesda)">
        <title>Whole genome assemblies of Zophobas morio and Tenebrio molitor.</title>
        <authorList>
            <person name="Kaur S."/>
            <person name="Stinson S.A."/>
            <person name="diCenzo G.C."/>
        </authorList>
    </citation>
    <scope>NUCLEOTIDE SEQUENCE</scope>
    <source>
        <strain evidence="1">QUZm001</strain>
    </source>
</reference>
<proteinExistence type="predicted"/>
<gene>
    <name evidence="1" type="ORF">Zmor_027236</name>
</gene>
<evidence type="ECO:0000313" key="2">
    <source>
        <dbReference type="Proteomes" id="UP001168821"/>
    </source>
</evidence>
<protein>
    <submittedName>
        <fullName evidence="1">Uncharacterized protein</fullName>
    </submittedName>
</protein>
<dbReference type="EMBL" id="JALNTZ010000009">
    <property type="protein sequence ID" value="KAJ3640690.1"/>
    <property type="molecule type" value="Genomic_DNA"/>
</dbReference>
<accession>A0AA38HNC1</accession>
<name>A0AA38HNC1_9CUCU</name>